<keyword evidence="7" id="KW-1185">Reference proteome</keyword>
<dbReference type="InterPro" id="IPR023353">
    <property type="entry name" value="LemA-like_dom_sf"/>
</dbReference>
<organism evidence="6 7">
    <name type="scientific">Fluviicola taffensis (strain DSM 16823 / NCIMB 13979 / RW262)</name>
    <dbReference type="NCBI Taxonomy" id="755732"/>
    <lineage>
        <taxon>Bacteria</taxon>
        <taxon>Pseudomonadati</taxon>
        <taxon>Bacteroidota</taxon>
        <taxon>Flavobacteriia</taxon>
        <taxon>Flavobacteriales</taxon>
        <taxon>Crocinitomicaceae</taxon>
        <taxon>Fluviicola</taxon>
    </lineage>
</organism>
<dbReference type="STRING" id="755732.Fluta_1526"/>
<accession>F2IF45</accession>
<protein>
    <submittedName>
        <fullName evidence="6">LemA family protein</fullName>
    </submittedName>
</protein>
<keyword evidence="4" id="KW-1133">Transmembrane helix</keyword>
<dbReference type="KEGG" id="fte:Fluta_1526"/>
<keyword evidence="3" id="KW-0812">Transmembrane</keyword>
<evidence type="ECO:0000313" key="6">
    <source>
        <dbReference type="EMBL" id="AEA43519.1"/>
    </source>
</evidence>
<dbReference type="EMBL" id="CP002542">
    <property type="protein sequence ID" value="AEA43519.1"/>
    <property type="molecule type" value="Genomic_DNA"/>
</dbReference>
<dbReference type="AlphaFoldDB" id="F2IF45"/>
<dbReference type="RefSeq" id="WP_013686290.1">
    <property type="nucleotide sequence ID" value="NC_015321.1"/>
</dbReference>
<dbReference type="eggNOG" id="COG1704">
    <property type="taxonomic scope" value="Bacteria"/>
</dbReference>
<dbReference type="PANTHER" id="PTHR34478">
    <property type="entry name" value="PROTEIN LEMA"/>
    <property type="match status" value="1"/>
</dbReference>
<dbReference type="OrthoDB" id="9804152at2"/>
<evidence type="ECO:0000256" key="1">
    <source>
        <dbReference type="ARBA" id="ARBA00004167"/>
    </source>
</evidence>
<dbReference type="InterPro" id="IPR007156">
    <property type="entry name" value="MamQ_LemA"/>
</dbReference>
<evidence type="ECO:0000256" key="2">
    <source>
        <dbReference type="ARBA" id="ARBA00008854"/>
    </source>
</evidence>
<evidence type="ECO:0000256" key="5">
    <source>
        <dbReference type="ARBA" id="ARBA00023136"/>
    </source>
</evidence>
<dbReference type="SUPFAM" id="SSF140478">
    <property type="entry name" value="LemA-like"/>
    <property type="match status" value="1"/>
</dbReference>
<evidence type="ECO:0000256" key="4">
    <source>
        <dbReference type="ARBA" id="ARBA00022989"/>
    </source>
</evidence>
<dbReference type="Proteomes" id="UP000007463">
    <property type="component" value="Chromosome"/>
</dbReference>
<dbReference type="HOGENOM" id="CLU_056714_2_2_10"/>
<proteinExistence type="inferred from homology"/>
<dbReference type="GO" id="GO:0016020">
    <property type="term" value="C:membrane"/>
    <property type="evidence" value="ECO:0007669"/>
    <property type="project" value="UniProtKB-SubCell"/>
</dbReference>
<gene>
    <name evidence="6" type="ordered locus">Fluta_1526</name>
</gene>
<evidence type="ECO:0000256" key="3">
    <source>
        <dbReference type="ARBA" id="ARBA00022692"/>
    </source>
</evidence>
<comment type="similarity">
    <text evidence="2">Belongs to the LemA family.</text>
</comment>
<reference evidence="7" key="2">
    <citation type="submission" date="2011-02" db="EMBL/GenBank/DDBJ databases">
        <title>The complete genome of Fluviicola taffensis DSM 16823.</title>
        <authorList>
            <consortium name="US DOE Joint Genome Institute (JGI-PGF)"/>
            <person name="Lucas S."/>
            <person name="Copeland A."/>
            <person name="Lapidus A."/>
            <person name="Bruce D."/>
            <person name="Goodwin L."/>
            <person name="Pitluck S."/>
            <person name="Kyrpides N."/>
            <person name="Mavromatis K."/>
            <person name="Ivanova N."/>
            <person name="Mikhailova N."/>
            <person name="Pagani I."/>
            <person name="Chertkov O."/>
            <person name="Detter J.C."/>
            <person name="Han C."/>
            <person name="Tapia R."/>
            <person name="Land M."/>
            <person name="Hauser L."/>
            <person name="Markowitz V."/>
            <person name="Cheng J.-F."/>
            <person name="Hugenholtz P."/>
            <person name="Woyke T."/>
            <person name="Wu D."/>
            <person name="Tindall B."/>
            <person name="Pomrenke H.G."/>
            <person name="Brambilla E."/>
            <person name="Klenk H.-P."/>
            <person name="Eisen J.A."/>
        </authorList>
    </citation>
    <scope>NUCLEOTIDE SEQUENCE [LARGE SCALE GENOMIC DNA]</scope>
    <source>
        <strain evidence="7">DSM 16823 / RW262 / RW262</strain>
    </source>
</reference>
<comment type="subcellular location">
    <subcellularLocation>
        <location evidence="1">Membrane</location>
        <topology evidence="1">Single-pass membrane protein</topology>
    </subcellularLocation>
</comment>
<evidence type="ECO:0000313" key="7">
    <source>
        <dbReference type="Proteomes" id="UP000007463"/>
    </source>
</evidence>
<reference evidence="6 7" key="1">
    <citation type="journal article" date="2011" name="Stand. Genomic Sci.">
        <title>Complete genome sequence of the gliding freshwater bacterium Fluviicola taffensis type strain (RW262).</title>
        <authorList>
            <person name="Woyke T."/>
            <person name="Chertkov O."/>
            <person name="Lapidus A."/>
            <person name="Nolan M."/>
            <person name="Lucas S."/>
            <person name="Del Rio T.G."/>
            <person name="Tice H."/>
            <person name="Cheng J.F."/>
            <person name="Tapia R."/>
            <person name="Han C."/>
            <person name="Goodwin L."/>
            <person name="Pitluck S."/>
            <person name="Liolios K."/>
            <person name="Pagani I."/>
            <person name="Ivanova N."/>
            <person name="Huntemann M."/>
            <person name="Mavromatis K."/>
            <person name="Mikhailova N."/>
            <person name="Pati A."/>
            <person name="Chen A."/>
            <person name="Palaniappan K."/>
            <person name="Land M."/>
            <person name="Hauser L."/>
            <person name="Brambilla E.M."/>
            <person name="Rohde M."/>
            <person name="Mwirichia R."/>
            <person name="Sikorski J."/>
            <person name="Tindall B.J."/>
            <person name="Goker M."/>
            <person name="Bristow J."/>
            <person name="Eisen J.A."/>
            <person name="Markowitz V."/>
            <person name="Hugenholtz P."/>
            <person name="Klenk H.P."/>
            <person name="Kyrpides N.C."/>
        </authorList>
    </citation>
    <scope>NUCLEOTIDE SEQUENCE [LARGE SCALE GENOMIC DNA]</scope>
    <source>
        <strain evidence="7">DSM 16823 / RW262 / RW262</strain>
    </source>
</reference>
<dbReference type="Pfam" id="PF04011">
    <property type="entry name" value="LemA"/>
    <property type="match status" value="1"/>
</dbReference>
<sequence precursor="true">MIFLAIGAGCVLLLIVFVIVLRNKMIGARNLVEASFADIDAQLLNRYELIQKLIQIAQGYASHEAKLLEELAEKRSSIWSGDDQFPQILSKINVIKEAYPDLKADLNFEKLLKQIRETEDHLLYSRQFYNGTVEAYNRMISQIPYSFFRSTFGHSSKQYVQATNEQQSIPTL</sequence>
<dbReference type="PANTHER" id="PTHR34478:SF1">
    <property type="entry name" value="PROTEIN LEMA"/>
    <property type="match status" value="1"/>
</dbReference>
<dbReference type="Gene3D" id="1.20.1440.20">
    <property type="entry name" value="LemA-like domain"/>
    <property type="match status" value="1"/>
</dbReference>
<keyword evidence="5" id="KW-0472">Membrane</keyword>
<name>F2IF45_FLUTR</name>